<proteinExistence type="predicted"/>
<reference evidence="2" key="1">
    <citation type="submission" date="2023-10" db="EMBL/GenBank/DDBJ databases">
        <authorList>
            <person name="Hackl T."/>
        </authorList>
    </citation>
    <scope>NUCLEOTIDE SEQUENCE</scope>
</reference>
<feature type="signal peptide" evidence="1">
    <location>
        <begin position="1"/>
        <end position="20"/>
    </location>
</feature>
<sequence length="157" mass="17494">MHWYQFIGPAMLCICPVARAGGHAYDFMDFNVKQQTVSVARGGEPLAAEVYSNNVWVGIVNRIKGDKKRENKADLAFPYTSGDNTWISLIGQLKKGELQDMKELVEGVIEQVQSIKGVGDVIFVNRSLQDICRVVVSDHPKYEDDDWVSVEESAVSS</sequence>
<keyword evidence="3" id="KW-1185">Reference proteome</keyword>
<organism evidence="2 3">
    <name type="scientific">Anthostomella pinea</name>
    <dbReference type="NCBI Taxonomy" id="933095"/>
    <lineage>
        <taxon>Eukaryota</taxon>
        <taxon>Fungi</taxon>
        <taxon>Dikarya</taxon>
        <taxon>Ascomycota</taxon>
        <taxon>Pezizomycotina</taxon>
        <taxon>Sordariomycetes</taxon>
        <taxon>Xylariomycetidae</taxon>
        <taxon>Xylariales</taxon>
        <taxon>Xylariaceae</taxon>
        <taxon>Anthostomella</taxon>
    </lineage>
</organism>
<keyword evidence="1" id="KW-0732">Signal</keyword>
<comment type="caution">
    <text evidence="2">The sequence shown here is derived from an EMBL/GenBank/DDBJ whole genome shotgun (WGS) entry which is preliminary data.</text>
</comment>
<feature type="chain" id="PRO_5042489318" evidence="1">
    <location>
        <begin position="21"/>
        <end position="157"/>
    </location>
</feature>
<evidence type="ECO:0000313" key="2">
    <source>
        <dbReference type="EMBL" id="CAJ2513083.1"/>
    </source>
</evidence>
<evidence type="ECO:0000313" key="3">
    <source>
        <dbReference type="Proteomes" id="UP001295740"/>
    </source>
</evidence>
<evidence type="ECO:0000256" key="1">
    <source>
        <dbReference type="SAM" id="SignalP"/>
    </source>
</evidence>
<dbReference type="AlphaFoldDB" id="A0AAI8YQ45"/>
<name>A0AAI8YQ45_9PEZI</name>
<gene>
    <name evidence="2" type="ORF">KHLLAP_LOCUS13551</name>
</gene>
<protein>
    <submittedName>
        <fullName evidence="2">Uu.00g012020.m01.CDS01</fullName>
    </submittedName>
</protein>
<dbReference type="Proteomes" id="UP001295740">
    <property type="component" value="Unassembled WGS sequence"/>
</dbReference>
<accession>A0AAI8YQ45</accession>
<dbReference type="EMBL" id="CAUWAG010000020">
    <property type="protein sequence ID" value="CAJ2513083.1"/>
    <property type="molecule type" value="Genomic_DNA"/>
</dbReference>